<evidence type="ECO:0000313" key="2">
    <source>
        <dbReference type="Proteomes" id="UP001431963"/>
    </source>
</evidence>
<organism evidence="1 2">
    <name type="scientific">Gemmobacter denitrificans</name>
    <dbReference type="NCBI Taxonomy" id="3123040"/>
    <lineage>
        <taxon>Bacteria</taxon>
        <taxon>Pseudomonadati</taxon>
        <taxon>Pseudomonadota</taxon>
        <taxon>Alphaproteobacteria</taxon>
        <taxon>Rhodobacterales</taxon>
        <taxon>Paracoccaceae</taxon>
        <taxon>Gemmobacter</taxon>
    </lineage>
</organism>
<gene>
    <name evidence="1" type="ORF">V6590_18745</name>
</gene>
<name>A0ABU8BZR0_9RHOB</name>
<sequence>MPDLTPAEELALIRAEMLRLKAREETLLRLVPDLPRRAGWPIQRIVPAEQVQPGLH</sequence>
<keyword evidence="2" id="KW-1185">Reference proteome</keyword>
<evidence type="ECO:0008006" key="3">
    <source>
        <dbReference type="Google" id="ProtNLM"/>
    </source>
</evidence>
<protein>
    <recommendedName>
        <fullName evidence="3">Transposase</fullName>
    </recommendedName>
</protein>
<reference evidence="1" key="1">
    <citation type="submission" date="2024-02" db="EMBL/GenBank/DDBJ databases">
        <title>Genome sequences of strain Gemmobacter sp. JM10B15.</title>
        <authorList>
            <person name="Zhang M."/>
        </authorList>
    </citation>
    <scope>NUCLEOTIDE SEQUENCE</scope>
    <source>
        <strain evidence="1">JM10B15</strain>
    </source>
</reference>
<comment type="caution">
    <text evidence="1">The sequence shown here is derived from an EMBL/GenBank/DDBJ whole genome shotgun (WGS) entry which is preliminary data.</text>
</comment>
<proteinExistence type="predicted"/>
<evidence type="ECO:0000313" key="1">
    <source>
        <dbReference type="EMBL" id="MEH7830194.1"/>
    </source>
</evidence>
<dbReference type="RefSeq" id="WP_335425226.1">
    <property type="nucleotide sequence ID" value="NZ_JBALHR010000018.1"/>
</dbReference>
<accession>A0ABU8BZR0</accession>
<dbReference type="EMBL" id="JBALHR010000018">
    <property type="protein sequence ID" value="MEH7830194.1"/>
    <property type="molecule type" value="Genomic_DNA"/>
</dbReference>
<dbReference type="Proteomes" id="UP001431963">
    <property type="component" value="Unassembled WGS sequence"/>
</dbReference>